<reference evidence="1 2" key="1">
    <citation type="submission" date="2018-11" db="EMBL/GenBank/DDBJ databases">
        <authorList>
            <consortium name="Pathogen Informatics"/>
        </authorList>
    </citation>
    <scope>NUCLEOTIDE SEQUENCE [LARGE SCALE GENOMIC DNA]</scope>
</reference>
<evidence type="ECO:0000313" key="2">
    <source>
        <dbReference type="Proteomes" id="UP000281553"/>
    </source>
</evidence>
<keyword evidence="2" id="KW-1185">Reference proteome</keyword>
<evidence type="ECO:0000313" key="1">
    <source>
        <dbReference type="EMBL" id="VDN30145.1"/>
    </source>
</evidence>
<dbReference type="OrthoDB" id="10465663at2759"/>
<organism evidence="1 2">
    <name type="scientific">Dibothriocephalus latus</name>
    <name type="common">Fish tapeworm</name>
    <name type="synonym">Diphyllobothrium latum</name>
    <dbReference type="NCBI Taxonomy" id="60516"/>
    <lineage>
        <taxon>Eukaryota</taxon>
        <taxon>Metazoa</taxon>
        <taxon>Spiralia</taxon>
        <taxon>Lophotrochozoa</taxon>
        <taxon>Platyhelminthes</taxon>
        <taxon>Cestoda</taxon>
        <taxon>Eucestoda</taxon>
        <taxon>Diphyllobothriidea</taxon>
        <taxon>Diphyllobothriidae</taxon>
        <taxon>Dibothriocephalus</taxon>
    </lineage>
</organism>
<dbReference type="AlphaFoldDB" id="A0A3P7MKN4"/>
<accession>A0A3P7MKN4</accession>
<proteinExistence type="predicted"/>
<protein>
    <submittedName>
        <fullName evidence="1">Uncharacterized protein</fullName>
    </submittedName>
</protein>
<dbReference type="EMBL" id="UYRU01079483">
    <property type="protein sequence ID" value="VDN30145.1"/>
    <property type="molecule type" value="Genomic_DNA"/>
</dbReference>
<gene>
    <name evidence="1" type="ORF">DILT_LOCUS15487</name>
</gene>
<sequence length="68" mass="7833">MKSIIFQMLKEEEGETIQSSKELSLARLARKKEFQLLVSRLAPYFICPRLPNALTELLRPQGVNEAEE</sequence>
<name>A0A3P7MKN4_DIBLA</name>
<dbReference type="Proteomes" id="UP000281553">
    <property type="component" value="Unassembled WGS sequence"/>
</dbReference>